<dbReference type="AlphaFoldDB" id="A0A7G2DWU2"/>
<dbReference type="PANTHER" id="PTHR11814">
    <property type="entry name" value="SULFATE TRANSPORTER"/>
    <property type="match status" value="1"/>
</dbReference>
<feature type="transmembrane region" description="Helical" evidence="8">
    <location>
        <begin position="239"/>
        <end position="261"/>
    </location>
</feature>
<dbReference type="NCBIfam" id="TIGR00815">
    <property type="entry name" value="sulP"/>
    <property type="match status" value="1"/>
</dbReference>
<evidence type="ECO:0000256" key="6">
    <source>
        <dbReference type="ARBA" id="ARBA00023032"/>
    </source>
</evidence>
<dbReference type="Proteomes" id="UP000516314">
    <property type="component" value="Chromosome 1"/>
</dbReference>
<dbReference type="GO" id="GO:0015293">
    <property type="term" value="F:symporter activity"/>
    <property type="evidence" value="ECO:0007669"/>
    <property type="project" value="UniProtKB-KW"/>
</dbReference>
<feature type="domain" description="STAS" evidence="9">
    <location>
        <begin position="481"/>
        <end position="605"/>
    </location>
</feature>
<dbReference type="EMBL" id="LR881466">
    <property type="protein sequence ID" value="CAD5313524.1"/>
    <property type="molecule type" value="Genomic_DNA"/>
</dbReference>
<feature type="transmembrane region" description="Helical" evidence="8">
    <location>
        <begin position="332"/>
        <end position="355"/>
    </location>
</feature>
<keyword evidence="5 8" id="KW-1133">Transmembrane helix</keyword>
<feature type="transmembrane region" description="Helical" evidence="8">
    <location>
        <begin position="367"/>
        <end position="389"/>
    </location>
</feature>
<reference evidence="10 11" key="1">
    <citation type="submission" date="2020-09" db="EMBL/GenBank/DDBJ databases">
        <authorList>
            <person name="Ashkenazy H."/>
        </authorList>
    </citation>
    <scope>NUCLEOTIDE SEQUENCE [LARGE SCALE GENOMIC DNA]</scope>
    <source>
        <strain evidence="11">cv. Cdm-0</strain>
    </source>
</reference>
<dbReference type="InterPro" id="IPR002645">
    <property type="entry name" value="STAS_dom"/>
</dbReference>
<feature type="transmembrane region" description="Helical" evidence="8">
    <location>
        <begin position="425"/>
        <end position="453"/>
    </location>
</feature>
<evidence type="ECO:0000256" key="1">
    <source>
        <dbReference type="ARBA" id="ARBA00004141"/>
    </source>
</evidence>
<accession>A0A7G2DWU2</accession>
<dbReference type="InterPro" id="IPR036513">
    <property type="entry name" value="STAS_dom_sf"/>
</dbReference>
<evidence type="ECO:0000313" key="10">
    <source>
        <dbReference type="EMBL" id="CAD5313524.1"/>
    </source>
</evidence>
<evidence type="ECO:0000256" key="7">
    <source>
        <dbReference type="ARBA" id="ARBA00023136"/>
    </source>
</evidence>
<dbReference type="Pfam" id="PF00916">
    <property type="entry name" value="Sulfate_transp"/>
    <property type="match status" value="1"/>
</dbReference>
<evidence type="ECO:0000256" key="5">
    <source>
        <dbReference type="ARBA" id="ARBA00022989"/>
    </source>
</evidence>
<keyword evidence="4" id="KW-0769">Symport</keyword>
<dbReference type="FunFam" id="3.30.750.24:FF:000002">
    <property type="entry name" value="Sulfate transporter 31"/>
    <property type="match status" value="1"/>
</dbReference>
<keyword evidence="6" id="KW-0764">Sulfate transport</keyword>
<sequence>MEVHKVVAPPHKSTVAKLKTKLKETFFPDDPLRQFRGQPNRTKLIRAAQYIFPILQWCPEYSFSLLKSDVVSGLTIASLAIPQGISYAKLANLPPIVGLYSSFVPPLVYAVLGSSRDLAVGPVSIASLILGSMLRQQVSPVDDPVLFLQLAFSSTFFADFLSKATLIGFMGGAAIIVSLQQLKGLLGITHFTKHMSVVPVLSSVFQHTNEWSWQTIVMGVCFLLFLLSTRHLSMKKPKLFWVSAGAPLLSVIVSTLLVFVFRAERHGISVIGKLPEGLNPPSWNMLQFHGSHLALVAKTGLVTGIVSLTEGIAVGRTFAALKNYHVDGNKEMIAIGLMNVVGSATSCYVTTGAFSRSAVNNNAGAKTAVSNIVMSVTVMVTLLFLMPLFEYTPNVVLGAIIVTAVIGLIDLPAACHIWKIDKFDFLVMLCAFFGVIFLSVQNGLAIAVGLSLFKILMQVTRPKMVIMGNIPGTDIYRDLHHYKEAQRIPGFLVLSIESPVNFANSNYLTERTSRWIEECEEEEAQEKHSSLQFLILEMSAVSGVDTNGVSFFKELKKTTAKKDIELVFVNPLSEVVEKLQRADEQKEFMRPEFLFLTVAEAVASLSLKGPSLSNV</sequence>
<keyword evidence="2" id="KW-0813">Transport</keyword>
<dbReference type="PROSITE" id="PS50801">
    <property type="entry name" value="STAS"/>
    <property type="match status" value="1"/>
</dbReference>
<organism evidence="10 11">
    <name type="scientific">Arabidopsis thaliana</name>
    <name type="common">Mouse-ear cress</name>
    <dbReference type="NCBI Taxonomy" id="3702"/>
    <lineage>
        <taxon>Eukaryota</taxon>
        <taxon>Viridiplantae</taxon>
        <taxon>Streptophyta</taxon>
        <taxon>Embryophyta</taxon>
        <taxon>Tracheophyta</taxon>
        <taxon>Spermatophyta</taxon>
        <taxon>Magnoliopsida</taxon>
        <taxon>eudicotyledons</taxon>
        <taxon>Gunneridae</taxon>
        <taxon>Pentapetalae</taxon>
        <taxon>rosids</taxon>
        <taxon>malvids</taxon>
        <taxon>Brassicales</taxon>
        <taxon>Brassicaceae</taxon>
        <taxon>Camelineae</taxon>
        <taxon>Arabidopsis</taxon>
    </lineage>
</organism>
<evidence type="ECO:0000256" key="2">
    <source>
        <dbReference type="ARBA" id="ARBA00022448"/>
    </source>
</evidence>
<evidence type="ECO:0000256" key="8">
    <source>
        <dbReference type="SAM" id="Phobius"/>
    </source>
</evidence>
<dbReference type="Pfam" id="PF01740">
    <property type="entry name" value="STAS"/>
    <property type="match status" value="1"/>
</dbReference>
<dbReference type="InterPro" id="IPR011547">
    <property type="entry name" value="SLC26A/SulP_dom"/>
</dbReference>
<feature type="transmembrane region" description="Helical" evidence="8">
    <location>
        <begin position="395"/>
        <end position="418"/>
    </location>
</feature>
<dbReference type="CDD" id="cd07042">
    <property type="entry name" value="STAS_SulP_like_sulfate_transporter"/>
    <property type="match status" value="1"/>
</dbReference>
<dbReference type="PROSITE" id="PS01130">
    <property type="entry name" value="SLC26A"/>
    <property type="match status" value="1"/>
</dbReference>
<protein>
    <submittedName>
        <fullName evidence="10">(thale cress) hypothetical protein</fullName>
    </submittedName>
</protein>
<evidence type="ECO:0000259" key="9">
    <source>
        <dbReference type="PROSITE" id="PS50801"/>
    </source>
</evidence>
<dbReference type="GO" id="GO:0008271">
    <property type="term" value="F:secondary active sulfate transmembrane transporter activity"/>
    <property type="evidence" value="ECO:0007669"/>
    <property type="project" value="InterPro"/>
</dbReference>
<keyword evidence="7 8" id="KW-0472">Membrane</keyword>
<dbReference type="InterPro" id="IPR001902">
    <property type="entry name" value="SLC26A/SulP_fam"/>
</dbReference>
<keyword evidence="3 8" id="KW-0812">Transmembrane</keyword>
<feature type="transmembrane region" description="Helical" evidence="8">
    <location>
        <begin position="146"/>
        <end position="177"/>
    </location>
</feature>
<feature type="transmembrane region" description="Helical" evidence="8">
    <location>
        <begin position="211"/>
        <end position="227"/>
    </location>
</feature>
<name>A0A7G2DWU2_ARATH</name>
<dbReference type="GO" id="GO:0016020">
    <property type="term" value="C:membrane"/>
    <property type="evidence" value="ECO:0007669"/>
    <property type="project" value="UniProtKB-SubCell"/>
</dbReference>
<dbReference type="Gene3D" id="3.30.750.24">
    <property type="entry name" value="STAS domain"/>
    <property type="match status" value="1"/>
</dbReference>
<comment type="subcellular location">
    <subcellularLocation>
        <location evidence="1">Membrane</location>
        <topology evidence="1">Multi-pass membrane protein</topology>
    </subcellularLocation>
</comment>
<proteinExistence type="predicted"/>
<dbReference type="SUPFAM" id="SSF52091">
    <property type="entry name" value="SpoIIaa-like"/>
    <property type="match status" value="1"/>
</dbReference>
<evidence type="ECO:0000256" key="4">
    <source>
        <dbReference type="ARBA" id="ARBA00022847"/>
    </source>
</evidence>
<evidence type="ECO:0000313" key="11">
    <source>
        <dbReference type="Proteomes" id="UP000516314"/>
    </source>
</evidence>
<evidence type="ECO:0000256" key="3">
    <source>
        <dbReference type="ARBA" id="ARBA00022692"/>
    </source>
</evidence>
<gene>
    <name evidence="10" type="ORF">AT9943_LOCUS2020</name>
</gene>
<dbReference type="InterPro" id="IPR018045">
    <property type="entry name" value="S04_transporter_CS"/>
</dbReference>